<dbReference type="AlphaFoldDB" id="K2AVC7"/>
<accession>K2AVC7</accession>
<sequence length="47" mass="5668">RRLEMTVRRLEMTEVEVRNNKSRNLKWLIQLIINVYVFTREKSGSCG</sequence>
<gene>
    <name evidence="1" type="ORF">ACD_49C00082G0001</name>
</gene>
<name>K2AVC7_9BACT</name>
<dbReference type="EMBL" id="AMFJ01021668">
    <property type="protein sequence ID" value="EKD65827.1"/>
    <property type="molecule type" value="Genomic_DNA"/>
</dbReference>
<protein>
    <submittedName>
        <fullName evidence="1">Uncharacterized protein</fullName>
    </submittedName>
</protein>
<comment type="caution">
    <text evidence="1">The sequence shown here is derived from an EMBL/GenBank/DDBJ whole genome shotgun (WGS) entry which is preliminary data.</text>
</comment>
<organism evidence="1">
    <name type="scientific">uncultured bacterium</name>
    <name type="common">gcode 4</name>
    <dbReference type="NCBI Taxonomy" id="1234023"/>
    <lineage>
        <taxon>Bacteria</taxon>
        <taxon>environmental samples</taxon>
    </lineage>
</organism>
<evidence type="ECO:0000313" key="1">
    <source>
        <dbReference type="EMBL" id="EKD65827.1"/>
    </source>
</evidence>
<reference evidence="1" key="1">
    <citation type="journal article" date="2012" name="Science">
        <title>Fermentation, hydrogen, and sulfur metabolism in multiple uncultivated bacterial phyla.</title>
        <authorList>
            <person name="Wrighton K.C."/>
            <person name="Thomas B.C."/>
            <person name="Sharon I."/>
            <person name="Miller C.S."/>
            <person name="Castelle C.J."/>
            <person name="VerBerkmoes N.C."/>
            <person name="Wilkins M.J."/>
            <person name="Hettich R.L."/>
            <person name="Lipton M.S."/>
            <person name="Williams K.H."/>
            <person name="Long P.E."/>
            <person name="Banfield J.F."/>
        </authorList>
    </citation>
    <scope>NUCLEOTIDE SEQUENCE [LARGE SCALE GENOMIC DNA]</scope>
</reference>
<proteinExistence type="predicted"/>
<feature type="non-terminal residue" evidence="1">
    <location>
        <position position="1"/>
    </location>
</feature>